<protein>
    <submittedName>
        <fullName evidence="2">Uncharacterized protein</fullName>
    </submittedName>
</protein>
<evidence type="ECO:0000313" key="3">
    <source>
        <dbReference type="Proteomes" id="UP000639643"/>
    </source>
</evidence>
<sequence>MLERGVPSSSPKQTSPPLSQAASVISNEQQQQQQQQQQILFPREGEKQQDGRPDGTDQTKTNDADPRAEKSRDYWTGQDRLGISVRNPPNLGEQASSFTDATFIHPVCPVSAGLRPPKGQEVL</sequence>
<proteinExistence type="predicted"/>
<feature type="compositionally biased region" description="Low complexity" evidence="1">
    <location>
        <begin position="29"/>
        <end position="38"/>
    </location>
</feature>
<accession>A0A8H6U7J6</accession>
<name>A0A8H6U7J6_9PEZI</name>
<dbReference type="Proteomes" id="UP000639643">
    <property type="component" value="Unassembled WGS sequence"/>
</dbReference>
<keyword evidence="3" id="KW-1185">Reference proteome</keyword>
<feature type="region of interest" description="Disordered" evidence="1">
    <location>
        <begin position="1"/>
        <end position="94"/>
    </location>
</feature>
<comment type="caution">
    <text evidence="2">The sequence shown here is derived from an EMBL/GenBank/DDBJ whole genome shotgun (WGS) entry which is preliminary data.</text>
</comment>
<organism evidence="2 3">
    <name type="scientific">Colletotrichum musicola</name>
    <dbReference type="NCBI Taxonomy" id="2175873"/>
    <lineage>
        <taxon>Eukaryota</taxon>
        <taxon>Fungi</taxon>
        <taxon>Dikarya</taxon>
        <taxon>Ascomycota</taxon>
        <taxon>Pezizomycotina</taxon>
        <taxon>Sordariomycetes</taxon>
        <taxon>Hypocreomycetidae</taxon>
        <taxon>Glomerellales</taxon>
        <taxon>Glomerellaceae</taxon>
        <taxon>Colletotrichum</taxon>
        <taxon>Colletotrichum orchidearum species complex</taxon>
    </lineage>
</organism>
<evidence type="ECO:0000256" key="1">
    <source>
        <dbReference type="SAM" id="MobiDB-lite"/>
    </source>
</evidence>
<reference evidence="2" key="1">
    <citation type="journal article" date="2020" name="Phytopathology">
        <title>Genome Sequence Resources of Colletotrichum truncatum, C. plurivorum, C. musicola, and C. sojae: Four Species Pathogenic to Soybean (Glycine max).</title>
        <authorList>
            <person name="Rogerio F."/>
            <person name="Boufleur T.R."/>
            <person name="Ciampi-Guillardi M."/>
            <person name="Sukno S.A."/>
            <person name="Thon M.R."/>
            <person name="Massola Junior N.S."/>
            <person name="Baroncelli R."/>
        </authorList>
    </citation>
    <scope>NUCLEOTIDE SEQUENCE</scope>
    <source>
        <strain evidence="2">LFN0074</strain>
    </source>
</reference>
<dbReference type="EMBL" id="WIGM01000037">
    <property type="protein sequence ID" value="KAF6843553.1"/>
    <property type="molecule type" value="Genomic_DNA"/>
</dbReference>
<feature type="compositionally biased region" description="Basic and acidic residues" evidence="1">
    <location>
        <begin position="43"/>
        <end position="73"/>
    </location>
</feature>
<evidence type="ECO:0000313" key="2">
    <source>
        <dbReference type="EMBL" id="KAF6843553.1"/>
    </source>
</evidence>
<dbReference type="AlphaFoldDB" id="A0A8H6U7J6"/>
<feature type="compositionally biased region" description="Polar residues" evidence="1">
    <location>
        <begin position="7"/>
        <end position="28"/>
    </location>
</feature>
<gene>
    <name evidence="2" type="ORF">CMUS01_01961</name>
</gene>